<evidence type="ECO:0000313" key="2">
    <source>
        <dbReference type="Proteomes" id="UP001055105"/>
    </source>
</evidence>
<gene>
    <name evidence="1" type="ORF">CE91St16_22060</name>
</gene>
<name>A0AA37P438_9BACT</name>
<sequence>MILSVNPNLTQKEVATIIEKTARKVGGYSYSTVSGRPNGTWHTEVGYGLIDAYAAVMEAQNASTTVYFNDKTVTTNTVVSGSEISATNVTVKNNAKLTFTNAKSIIITQPFTVELTSSLELSLQ</sequence>
<dbReference type="AlphaFoldDB" id="A0AA37P438"/>
<proteinExistence type="predicted"/>
<reference evidence="1" key="1">
    <citation type="submission" date="2022-01" db="EMBL/GenBank/DDBJ databases">
        <title>Novel bile acid biosynthetic pathways are enriched in the microbiome of centenarians.</title>
        <authorList>
            <person name="Sato Y."/>
            <person name="Atarashi K."/>
            <person name="Plichta R.D."/>
            <person name="Arai Y."/>
            <person name="Sasajima S."/>
            <person name="Kearney M.S."/>
            <person name="Suda W."/>
            <person name="Takeshita K."/>
            <person name="Sasaki T."/>
            <person name="Okamoto S."/>
            <person name="Skelly N.A."/>
            <person name="Okamura Y."/>
            <person name="Vlamakis H."/>
            <person name="Li Y."/>
            <person name="Tanoue T."/>
            <person name="Takei H."/>
            <person name="Nittono H."/>
            <person name="Narushima S."/>
            <person name="Irie J."/>
            <person name="Itoh H."/>
            <person name="Moriya K."/>
            <person name="Sugiura Y."/>
            <person name="Suematsu M."/>
            <person name="Moritoki N."/>
            <person name="Shibata S."/>
            <person name="Littman R.D."/>
            <person name="Fischbach A.M."/>
            <person name="Uwamino Y."/>
            <person name="Inoue T."/>
            <person name="Honda A."/>
            <person name="Hattori M."/>
            <person name="Murai T."/>
            <person name="Xavier J.R."/>
            <person name="Hirose N."/>
            <person name="Honda K."/>
        </authorList>
    </citation>
    <scope>NUCLEOTIDE SEQUENCE</scope>
    <source>
        <strain evidence="1">CE91-St16</strain>
    </source>
</reference>
<dbReference type="Gene3D" id="3.40.50.200">
    <property type="entry name" value="Peptidase S8/S53 domain"/>
    <property type="match status" value="1"/>
</dbReference>
<dbReference type="GO" id="GO:0006508">
    <property type="term" value="P:proteolysis"/>
    <property type="evidence" value="ECO:0007669"/>
    <property type="project" value="InterPro"/>
</dbReference>
<evidence type="ECO:0000313" key="1">
    <source>
        <dbReference type="EMBL" id="GKI19298.1"/>
    </source>
</evidence>
<dbReference type="EMBL" id="BQOL01000001">
    <property type="protein sequence ID" value="GKI19298.1"/>
    <property type="molecule type" value="Genomic_DNA"/>
</dbReference>
<accession>A0AA37P438</accession>
<dbReference type="InterPro" id="IPR036852">
    <property type="entry name" value="Peptidase_S8/S53_dom_sf"/>
</dbReference>
<protein>
    <submittedName>
        <fullName evidence="1">Uncharacterized protein</fullName>
    </submittedName>
</protein>
<dbReference type="GO" id="GO:0004252">
    <property type="term" value="F:serine-type endopeptidase activity"/>
    <property type="evidence" value="ECO:0007669"/>
    <property type="project" value="InterPro"/>
</dbReference>
<dbReference type="Proteomes" id="UP001055105">
    <property type="component" value="Unassembled WGS sequence"/>
</dbReference>
<dbReference type="SUPFAM" id="SSF52743">
    <property type="entry name" value="Subtilisin-like"/>
    <property type="match status" value="1"/>
</dbReference>
<comment type="caution">
    <text evidence="1">The sequence shown here is derived from an EMBL/GenBank/DDBJ whole genome shotgun (WGS) entry which is preliminary data.</text>
</comment>
<organism evidence="1 2">
    <name type="scientific">Alistipes finegoldii</name>
    <dbReference type="NCBI Taxonomy" id="214856"/>
    <lineage>
        <taxon>Bacteria</taxon>
        <taxon>Pseudomonadati</taxon>
        <taxon>Bacteroidota</taxon>
        <taxon>Bacteroidia</taxon>
        <taxon>Bacteroidales</taxon>
        <taxon>Rikenellaceae</taxon>
        <taxon>Alistipes</taxon>
    </lineage>
</organism>